<organism evidence="3 4">
    <name type="scientific">Halobellus clavatus</name>
    <dbReference type="NCBI Taxonomy" id="660517"/>
    <lineage>
        <taxon>Archaea</taxon>
        <taxon>Methanobacteriati</taxon>
        <taxon>Methanobacteriota</taxon>
        <taxon>Stenosarchaea group</taxon>
        <taxon>Halobacteria</taxon>
        <taxon>Halobacteriales</taxon>
        <taxon>Haloferacaceae</taxon>
        <taxon>Halobellus</taxon>
    </lineage>
</organism>
<dbReference type="Proteomes" id="UP000199170">
    <property type="component" value="Unassembled WGS sequence"/>
</dbReference>
<keyword evidence="2" id="KW-1133">Transmembrane helix</keyword>
<accession>A0A1H3F3W0</accession>
<reference evidence="4" key="1">
    <citation type="submission" date="2016-10" db="EMBL/GenBank/DDBJ databases">
        <authorList>
            <person name="Varghese N."/>
            <person name="Submissions S."/>
        </authorList>
    </citation>
    <scope>NUCLEOTIDE SEQUENCE [LARGE SCALE GENOMIC DNA]</scope>
    <source>
        <strain evidence="4">CGMCC 1.10118</strain>
    </source>
</reference>
<keyword evidence="4" id="KW-1185">Reference proteome</keyword>
<proteinExistence type="predicted"/>
<evidence type="ECO:0000256" key="2">
    <source>
        <dbReference type="SAM" id="Phobius"/>
    </source>
</evidence>
<feature type="transmembrane region" description="Helical" evidence="2">
    <location>
        <begin position="104"/>
        <end position="127"/>
    </location>
</feature>
<dbReference type="Pfam" id="PF23930">
    <property type="entry name" value="DUF7268"/>
    <property type="match status" value="1"/>
</dbReference>
<sequence length="129" mass="12905">MGCATRSTRGCGRPLTEPEDRSLGRTAARWLSVGAVAGVVVAGALLPLFGARAATDTSFALGALVFGFGIATWAGTVGFGSSVAAVQERLGGHSGWTQEGARQAFAVLTWIGVGWSATAVAASLALVGP</sequence>
<evidence type="ECO:0000256" key="1">
    <source>
        <dbReference type="SAM" id="MobiDB-lite"/>
    </source>
</evidence>
<gene>
    <name evidence="3" type="ORF">SAMN04487946_103125</name>
</gene>
<dbReference type="STRING" id="660517.SAMN04487946_103125"/>
<evidence type="ECO:0000313" key="3">
    <source>
        <dbReference type="EMBL" id="SDX85570.1"/>
    </source>
</evidence>
<feature type="transmembrane region" description="Helical" evidence="2">
    <location>
        <begin position="61"/>
        <end position="84"/>
    </location>
</feature>
<feature type="region of interest" description="Disordered" evidence="1">
    <location>
        <begin position="1"/>
        <end position="20"/>
    </location>
</feature>
<keyword evidence="2" id="KW-0812">Transmembrane</keyword>
<keyword evidence="2" id="KW-0472">Membrane</keyword>
<dbReference type="EMBL" id="FNPB01000003">
    <property type="protein sequence ID" value="SDX85570.1"/>
    <property type="molecule type" value="Genomic_DNA"/>
</dbReference>
<name>A0A1H3F3W0_9EURY</name>
<protein>
    <submittedName>
        <fullName evidence="3">Uncharacterized protein</fullName>
    </submittedName>
</protein>
<dbReference type="InterPro" id="IPR055692">
    <property type="entry name" value="DUF7268"/>
</dbReference>
<evidence type="ECO:0000313" key="4">
    <source>
        <dbReference type="Proteomes" id="UP000199170"/>
    </source>
</evidence>
<dbReference type="AlphaFoldDB" id="A0A1H3F3W0"/>
<feature type="transmembrane region" description="Helical" evidence="2">
    <location>
        <begin position="27"/>
        <end position="49"/>
    </location>
</feature>